<sequence length="171" mass="18092">MQALMGPATSMLGGLNIPQQVTHQGPPPGTATAAGAVSNQPGIGNYAPGSVNEVIDKSLDIEGITDPQERANWAAGMRVVGRRESNFDFNAINNWDSNAQKGIPSGGWLQFIEPTYRAYHAPGTSNVYTDPVGQGTAFINYTMARYGVSADGHDLAAKVQQADPTRSPKGY</sequence>
<feature type="region of interest" description="Disordered" evidence="1">
    <location>
        <begin position="15"/>
        <end position="37"/>
    </location>
</feature>
<accession>A0A4R8SMN3</accession>
<comment type="caution">
    <text evidence="2">The sequence shown here is derived from an EMBL/GenBank/DDBJ whole genome shotgun (WGS) entry which is preliminary data.</text>
</comment>
<evidence type="ECO:0008006" key="4">
    <source>
        <dbReference type="Google" id="ProtNLM"/>
    </source>
</evidence>
<evidence type="ECO:0000313" key="2">
    <source>
        <dbReference type="EMBL" id="TDZ99548.1"/>
    </source>
</evidence>
<dbReference type="SUPFAM" id="SSF53955">
    <property type="entry name" value="Lysozyme-like"/>
    <property type="match status" value="1"/>
</dbReference>
<protein>
    <recommendedName>
        <fullName evidence="4">Transglycosylase SLT domain protein</fullName>
    </recommendedName>
</protein>
<dbReference type="AlphaFoldDB" id="A0A4R8SMN3"/>
<reference evidence="2 3" key="1">
    <citation type="journal article" date="2019" name="Sci. Rep.">
        <title>Extended insight into the Mycobacterium chelonae-abscessus complex through whole genome sequencing of Mycobacterium salmoniphilum outbreak and Mycobacterium salmoniphilum-like strains.</title>
        <authorList>
            <person name="Behra P.R.K."/>
            <person name="Das S."/>
            <person name="Pettersson B.M.F."/>
            <person name="Shirreff L."/>
            <person name="DuCote T."/>
            <person name="Jacobsson K.G."/>
            <person name="Ennis D.G."/>
            <person name="Kirsebom L.A."/>
        </authorList>
    </citation>
    <scope>NUCLEOTIDE SEQUENCE [LARGE SCALE GENOMIC DNA]</scope>
    <source>
        <strain evidence="2 3">CCUG 60884</strain>
    </source>
</reference>
<name>A0A4R8SMN3_9MYCO</name>
<proteinExistence type="predicted"/>
<gene>
    <name evidence="2" type="ORF">CCUG60884_04896</name>
</gene>
<dbReference type="EMBL" id="PECL01000016">
    <property type="protein sequence ID" value="TDZ99548.1"/>
    <property type="molecule type" value="Genomic_DNA"/>
</dbReference>
<organism evidence="2 3">
    <name type="scientific">Mycobacteroides salmoniphilum</name>
    <dbReference type="NCBI Taxonomy" id="404941"/>
    <lineage>
        <taxon>Bacteria</taxon>
        <taxon>Bacillati</taxon>
        <taxon>Actinomycetota</taxon>
        <taxon>Actinomycetes</taxon>
        <taxon>Mycobacteriales</taxon>
        <taxon>Mycobacteriaceae</taxon>
        <taxon>Mycobacteroides</taxon>
    </lineage>
</organism>
<dbReference type="Proteomes" id="UP000294604">
    <property type="component" value="Unassembled WGS sequence"/>
</dbReference>
<evidence type="ECO:0000256" key="1">
    <source>
        <dbReference type="SAM" id="MobiDB-lite"/>
    </source>
</evidence>
<dbReference type="InterPro" id="IPR023346">
    <property type="entry name" value="Lysozyme-like_dom_sf"/>
</dbReference>
<evidence type="ECO:0000313" key="3">
    <source>
        <dbReference type="Proteomes" id="UP000294604"/>
    </source>
</evidence>